<organism evidence="5 6">
    <name type="scientific">Ruminococcus hominis</name>
    <dbReference type="NCBI Taxonomy" id="2763065"/>
    <lineage>
        <taxon>Bacteria</taxon>
        <taxon>Bacillati</taxon>
        <taxon>Bacillota</taxon>
        <taxon>Clostridia</taxon>
        <taxon>Eubacteriales</taxon>
        <taxon>Oscillospiraceae</taxon>
        <taxon>Ruminococcus</taxon>
    </lineage>
</organism>
<dbReference type="PROSITE" id="PS00041">
    <property type="entry name" value="HTH_ARAC_FAMILY_1"/>
    <property type="match status" value="1"/>
</dbReference>
<dbReference type="SUPFAM" id="SSF51182">
    <property type="entry name" value="RmlC-like cupins"/>
    <property type="match status" value="1"/>
</dbReference>
<evidence type="ECO:0000256" key="3">
    <source>
        <dbReference type="ARBA" id="ARBA00023163"/>
    </source>
</evidence>
<dbReference type="Pfam" id="PF07883">
    <property type="entry name" value="Cupin_2"/>
    <property type="match status" value="1"/>
</dbReference>
<dbReference type="InterPro" id="IPR020449">
    <property type="entry name" value="Tscrpt_reg_AraC-type_HTH"/>
</dbReference>
<reference evidence="5 6" key="1">
    <citation type="submission" date="2020-08" db="EMBL/GenBank/DDBJ databases">
        <title>Genome public.</title>
        <authorList>
            <person name="Liu C."/>
            <person name="Sun Q."/>
        </authorList>
    </citation>
    <scope>NUCLEOTIDE SEQUENCE [LARGE SCALE GENOMIC DNA]</scope>
    <source>
        <strain evidence="5 6">NSJ-13</strain>
    </source>
</reference>
<evidence type="ECO:0000256" key="1">
    <source>
        <dbReference type="ARBA" id="ARBA00023015"/>
    </source>
</evidence>
<dbReference type="Pfam" id="PF12833">
    <property type="entry name" value="HTH_18"/>
    <property type="match status" value="1"/>
</dbReference>
<sequence length="350" mass="41413">MDVTELRHCIYQLNSEELFYKEQYEARQAGQIHAYIARQNIKEITKRHLLIPEVPETIPPEFLDSFFFDVTDKDSIVVQKHNRYSPAIVHSHTFFELVYIYDGTCKQTISEQTISMKTGDFCVVPPGVDHSISVFDDSIVINIMLRRSTLHSMFYNFLNTPNKLSSFFLNNIYAKRANDYILFHSGIDPTLRESFIWMLWENINKQEYFYHCITNTLLLVFYLLVRNYSESVQMPLFNDRMDVQRYAIIQYIQDNYRDVTLSTVAKRFHYSNEYTSRLIKDLMGMTYTEIVRTVRIERSQDFLTNTTMTVANIAEAIGYDTPEHYIRQFKKHTGITPSAFRKQAAKNRRF</sequence>
<protein>
    <submittedName>
        <fullName evidence="5">Helix-turn-helix transcriptional regulator</fullName>
    </submittedName>
</protein>
<evidence type="ECO:0000313" key="5">
    <source>
        <dbReference type="EMBL" id="MBC5682049.1"/>
    </source>
</evidence>
<accession>A0ABR7G3P7</accession>
<dbReference type="SUPFAM" id="SSF46689">
    <property type="entry name" value="Homeodomain-like"/>
    <property type="match status" value="1"/>
</dbReference>
<name>A0ABR7G3P7_9FIRM</name>
<dbReference type="Gene3D" id="2.60.120.10">
    <property type="entry name" value="Jelly Rolls"/>
    <property type="match status" value="1"/>
</dbReference>
<dbReference type="InterPro" id="IPR014710">
    <property type="entry name" value="RmlC-like_jellyroll"/>
</dbReference>
<dbReference type="Proteomes" id="UP000631576">
    <property type="component" value="Unassembled WGS sequence"/>
</dbReference>
<keyword evidence="3" id="KW-0804">Transcription</keyword>
<proteinExistence type="predicted"/>
<dbReference type="PANTHER" id="PTHR43280">
    <property type="entry name" value="ARAC-FAMILY TRANSCRIPTIONAL REGULATOR"/>
    <property type="match status" value="1"/>
</dbReference>
<evidence type="ECO:0000259" key="4">
    <source>
        <dbReference type="PROSITE" id="PS01124"/>
    </source>
</evidence>
<feature type="domain" description="HTH araC/xylS-type" evidence="4">
    <location>
        <begin position="246"/>
        <end position="343"/>
    </location>
</feature>
<gene>
    <name evidence="5" type="ORF">H8S40_00325</name>
</gene>
<evidence type="ECO:0000313" key="6">
    <source>
        <dbReference type="Proteomes" id="UP000631576"/>
    </source>
</evidence>
<dbReference type="SMART" id="SM00342">
    <property type="entry name" value="HTH_ARAC"/>
    <property type="match status" value="1"/>
</dbReference>
<keyword evidence="1" id="KW-0805">Transcription regulation</keyword>
<dbReference type="Gene3D" id="1.10.10.60">
    <property type="entry name" value="Homeodomain-like"/>
    <property type="match status" value="2"/>
</dbReference>
<evidence type="ECO:0000256" key="2">
    <source>
        <dbReference type="ARBA" id="ARBA00023125"/>
    </source>
</evidence>
<keyword evidence="6" id="KW-1185">Reference proteome</keyword>
<dbReference type="InterPro" id="IPR011051">
    <property type="entry name" value="RmlC_Cupin_sf"/>
</dbReference>
<dbReference type="InterPro" id="IPR018060">
    <property type="entry name" value="HTH_AraC"/>
</dbReference>
<dbReference type="InterPro" id="IPR018062">
    <property type="entry name" value="HTH_AraC-typ_CS"/>
</dbReference>
<dbReference type="InterPro" id="IPR013096">
    <property type="entry name" value="Cupin_2"/>
</dbReference>
<dbReference type="PANTHER" id="PTHR43280:SF28">
    <property type="entry name" value="HTH-TYPE TRANSCRIPTIONAL ACTIVATOR RHAS"/>
    <property type="match status" value="1"/>
</dbReference>
<dbReference type="InterPro" id="IPR009057">
    <property type="entry name" value="Homeodomain-like_sf"/>
</dbReference>
<keyword evidence="2" id="KW-0238">DNA-binding</keyword>
<comment type="caution">
    <text evidence="5">The sequence shown here is derived from an EMBL/GenBank/DDBJ whole genome shotgun (WGS) entry which is preliminary data.</text>
</comment>
<dbReference type="RefSeq" id="WP_118724157.1">
    <property type="nucleotide sequence ID" value="NZ_JACOPE010000001.1"/>
</dbReference>
<dbReference type="EMBL" id="JACOPE010000001">
    <property type="protein sequence ID" value="MBC5682049.1"/>
    <property type="molecule type" value="Genomic_DNA"/>
</dbReference>
<dbReference type="PROSITE" id="PS01124">
    <property type="entry name" value="HTH_ARAC_FAMILY_2"/>
    <property type="match status" value="1"/>
</dbReference>
<dbReference type="PRINTS" id="PR00032">
    <property type="entry name" value="HTHARAC"/>
</dbReference>